<proteinExistence type="predicted"/>
<feature type="transmembrane region" description="Helical" evidence="1">
    <location>
        <begin position="153"/>
        <end position="171"/>
    </location>
</feature>
<evidence type="ECO:0000313" key="3">
    <source>
        <dbReference type="Proteomes" id="UP001165082"/>
    </source>
</evidence>
<dbReference type="EMBL" id="BRXZ01001608">
    <property type="protein sequence ID" value="GMH75135.1"/>
    <property type="molecule type" value="Genomic_DNA"/>
</dbReference>
<feature type="transmembrane region" description="Helical" evidence="1">
    <location>
        <begin position="12"/>
        <end position="29"/>
    </location>
</feature>
<keyword evidence="1" id="KW-1133">Transmembrane helix</keyword>
<protein>
    <recommendedName>
        <fullName evidence="4">Ceramidase</fullName>
    </recommendedName>
</protein>
<feature type="transmembrane region" description="Helical" evidence="1">
    <location>
        <begin position="115"/>
        <end position="133"/>
    </location>
</feature>
<dbReference type="OrthoDB" id="201172at2759"/>
<accession>A0A9W7ASE0</accession>
<keyword evidence="3" id="KW-1185">Reference proteome</keyword>
<dbReference type="AlphaFoldDB" id="A0A9W7ASE0"/>
<keyword evidence="1" id="KW-0812">Transmembrane</keyword>
<evidence type="ECO:0008006" key="4">
    <source>
        <dbReference type="Google" id="ProtNLM"/>
    </source>
</evidence>
<sequence length="306" mass="34670">MAQPITSLSNLGFTFTGLIVLQFAILDLYHNGLHNLLFNRDVGTMRQGHFIASHPVLSLCLSYLLGFMCYTSFCWHASLTVKGGKMDMGSIYVLCTYLIGLCAARLLTFVNFRSPALLALMVHGVNFGALYLGYKMYKRNKEEGIDDWKMFTIYLILGVVGGAPIPLFIGWGRMGKNLVLGWWRGEEWKKSQEEIRAARGATRRRSWGLALAALLCIAFGGAFRQYDQTWMCTSWFGPSHWFQAHAMWHVMCAFAILLLYFFFRSEIFFFNTEKFGGREENGVNQGVQPATGYAAKGLYTLEDLLE</sequence>
<keyword evidence="1" id="KW-0472">Membrane</keyword>
<feature type="transmembrane region" description="Helical" evidence="1">
    <location>
        <begin position="90"/>
        <end position="108"/>
    </location>
</feature>
<feature type="transmembrane region" description="Helical" evidence="1">
    <location>
        <begin position="206"/>
        <end position="226"/>
    </location>
</feature>
<dbReference type="Proteomes" id="UP001165082">
    <property type="component" value="Unassembled WGS sequence"/>
</dbReference>
<evidence type="ECO:0000256" key="1">
    <source>
        <dbReference type="SAM" id="Phobius"/>
    </source>
</evidence>
<feature type="transmembrane region" description="Helical" evidence="1">
    <location>
        <begin position="246"/>
        <end position="263"/>
    </location>
</feature>
<comment type="caution">
    <text evidence="2">The sequence shown here is derived from an EMBL/GenBank/DDBJ whole genome shotgun (WGS) entry which is preliminary data.</text>
</comment>
<gene>
    <name evidence="2" type="ORF">TrRE_jg10372</name>
</gene>
<evidence type="ECO:0000313" key="2">
    <source>
        <dbReference type="EMBL" id="GMH75135.1"/>
    </source>
</evidence>
<name>A0A9W7ASE0_9STRA</name>
<feature type="transmembrane region" description="Helical" evidence="1">
    <location>
        <begin position="50"/>
        <end position="78"/>
    </location>
</feature>
<organism evidence="2 3">
    <name type="scientific">Triparma retinervis</name>
    <dbReference type="NCBI Taxonomy" id="2557542"/>
    <lineage>
        <taxon>Eukaryota</taxon>
        <taxon>Sar</taxon>
        <taxon>Stramenopiles</taxon>
        <taxon>Ochrophyta</taxon>
        <taxon>Bolidophyceae</taxon>
        <taxon>Parmales</taxon>
        <taxon>Triparmaceae</taxon>
        <taxon>Triparma</taxon>
    </lineage>
</organism>
<reference evidence="2" key="1">
    <citation type="submission" date="2022-07" db="EMBL/GenBank/DDBJ databases">
        <title>Genome analysis of Parmales, a sister group of diatoms, reveals the evolutionary specialization of diatoms from phago-mixotrophs to photoautotrophs.</title>
        <authorList>
            <person name="Ban H."/>
            <person name="Sato S."/>
            <person name="Yoshikawa S."/>
            <person name="Kazumasa Y."/>
            <person name="Nakamura Y."/>
            <person name="Ichinomiya M."/>
            <person name="Saitoh K."/>
            <person name="Sato N."/>
            <person name="Blanc-Mathieu R."/>
            <person name="Endo H."/>
            <person name="Kuwata A."/>
            <person name="Ogata H."/>
        </authorList>
    </citation>
    <scope>NUCLEOTIDE SEQUENCE</scope>
</reference>